<dbReference type="InterPro" id="IPR027417">
    <property type="entry name" value="P-loop_NTPase"/>
</dbReference>
<evidence type="ECO:0000259" key="20">
    <source>
        <dbReference type="PROSITE" id="PS51194"/>
    </source>
</evidence>
<dbReference type="GeneID" id="105026313"/>
<dbReference type="SMART" id="SM00487">
    <property type="entry name" value="DEXDc"/>
    <property type="match status" value="1"/>
</dbReference>
<reference evidence="22" key="2">
    <citation type="submission" date="2020-02" db="EMBL/GenBank/DDBJ databases">
        <title>Esox lucius (northern pike) genome, fEsoLuc1, primary haplotype.</title>
        <authorList>
            <person name="Myers G."/>
            <person name="Karagic N."/>
            <person name="Meyer A."/>
            <person name="Pippel M."/>
            <person name="Reichard M."/>
            <person name="Winkler S."/>
            <person name="Tracey A."/>
            <person name="Sims Y."/>
            <person name="Howe K."/>
            <person name="Rhie A."/>
            <person name="Formenti G."/>
            <person name="Durbin R."/>
            <person name="Fedrigo O."/>
            <person name="Jarvis E.D."/>
        </authorList>
    </citation>
    <scope>NUCLEOTIDE SEQUENCE [LARGE SCALE GENOMIC DNA]</scope>
</reference>
<dbReference type="PROSITE" id="PS00039">
    <property type="entry name" value="DEAD_ATP_HELICASE"/>
    <property type="match status" value="1"/>
</dbReference>
<dbReference type="InterPro" id="IPR014001">
    <property type="entry name" value="Helicase_ATP-bd"/>
</dbReference>
<evidence type="ECO:0000313" key="23">
    <source>
        <dbReference type="Proteomes" id="UP000265140"/>
    </source>
</evidence>
<dbReference type="GO" id="GO:0005634">
    <property type="term" value="C:nucleus"/>
    <property type="evidence" value="ECO:0007669"/>
    <property type="project" value="UniProtKB-SubCell"/>
</dbReference>
<dbReference type="Pfam" id="PF25430">
    <property type="entry name" value="DDX23"/>
    <property type="match status" value="1"/>
</dbReference>
<dbReference type="FunFam" id="3.40.50.300:FF:000520">
    <property type="entry name" value="probable ATP-dependent RNA helicase DDX23"/>
    <property type="match status" value="1"/>
</dbReference>
<dbReference type="Proteomes" id="UP000265140">
    <property type="component" value="Chromosome 12"/>
</dbReference>
<evidence type="ECO:0000256" key="1">
    <source>
        <dbReference type="ARBA" id="ARBA00004123"/>
    </source>
</evidence>
<dbReference type="PROSITE" id="PS51194">
    <property type="entry name" value="HELICASE_CTER"/>
    <property type="match status" value="1"/>
</dbReference>
<dbReference type="RefSeq" id="XP_010895983.1">
    <property type="nucleotide sequence ID" value="XM_010897681.5"/>
</dbReference>
<dbReference type="InterPro" id="IPR057479">
    <property type="entry name" value="PRP28/DDX23-like_helical"/>
</dbReference>
<proteinExistence type="inferred from homology"/>
<dbReference type="InterPro" id="IPR011545">
    <property type="entry name" value="DEAD/DEAH_box_helicase_dom"/>
</dbReference>
<keyword evidence="6" id="KW-0347">Helicase</keyword>
<evidence type="ECO:0000256" key="10">
    <source>
        <dbReference type="ARBA" id="ARBA00037954"/>
    </source>
</evidence>
<evidence type="ECO:0000256" key="15">
    <source>
        <dbReference type="ARBA" id="ARBA00075448"/>
    </source>
</evidence>
<keyword evidence="5" id="KW-0378">Hydrolase</keyword>
<dbReference type="CDD" id="cd18787">
    <property type="entry name" value="SF2_C_DEAD"/>
    <property type="match status" value="1"/>
</dbReference>
<dbReference type="CTD" id="9416"/>
<dbReference type="Pfam" id="PF00271">
    <property type="entry name" value="Helicase_C"/>
    <property type="match status" value="1"/>
</dbReference>
<evidence type="ECO:0000259" key="21">
    <source>
        <dbReference type="PROSITE" id="PS51195"/>
    </source>
</evidence>
<dbReference type="GO" id="GO:0005524">
    <property type="term" value="F:ATP binding"/>
    <property type="evidence" value="ECO:0007669"/>
    <property type="project" value="UniProtKB-KW"/>
</dbReference>
<dbReference type="Ensembl" id="ENSELUT00000062853.2">
    <property type="protein sequence ID" value="ENSELUP00000080168.1"/>
    <property type="gene ID" value="ENSELUG00000015358.3"/>
</dbReference>
<keyword evidence="4" id="KW-0547">Nucleotide-binding</keyword>
<feature type="region of interest" description="Disordered" evidence="18">
    <location>
        <begin position="1"/>
        <end position="237"/>
    </location>
</feature>
<dbReference type="Pfam" id="PF00270">
    <property type="entry name" value="DEAD"/>
    <property type="match status" value="1"/>
</dbReference>
<feature type="compositionally biased region" description="Basic and acidic residues" evidence="18">
    <location>
        <begin position="104"/>
        <end position="118"/>
    </location>
</feature>
<evidence type="ECO:0000256" key="12">
    <source>
        <dbReference type="ARBA" id="ARBA00055288"/>
    </source>
</evidence>
<feature type="domain" description="DEAD-box RNA helicase Q" evidence="21">
    <location>
        <begin position="383"/>
        <end position="411"/>
    </location>
</feature>
<feature type="domain" description="Helicase ATP-binding" evidence="19">
    <location>
        <begin position="414"/>
        <end position="619"/>
    </location>
</feature>
<dbReference type="SUPFAM" id="SSF52540">
    <property type="entry name" value="P-loop containing nucleoside triphosphate hydrolases"/>
    <property type="match status" value="2"/>
</dbReference>
<evidence type="ECO:0000256" key="18">
    <source>
        <dbReference type="SAM" id="MobiDB-lite"/>
    </source>
</evidence>
<evidence type="ECO:0000256" key="16">
    <source>
        <dbReference type="PROSITE-ProRule" id="PRU00552"/>
    </source>
</evidence>
<dbReference type="PROSITE" id="PS51192">
    <property type="entry name" value="HELICASE_ATP_BIND_1"/>
    <property type="match status" value="1"/>
</dbReference>
<dbReference type="PROSITE" id="PS51195">
    <property type="entry name" value="Q_MOTIF"/>
    <property type="match status" value="1"/>
</dbReference>
<comment type="similarity">
    <text evidence="10">Belongs to the DEAD box helicase family. DDX23/PRP28 subfamily.</text>
</comment>
<dbReference type="GeneTree" id="ENSGT00940000155606"/>
<evidence type="ECO:0000256" key="7">
    <source>
        <dbReference type="ARBA" id="ARBA00022840"/>
    </source>
</evidence>
<keyword evidence="9" id="KW-0539">Nucleus</keyword>
<evidence type="ECO:0000256" key="14">
    <source>
        <dbReference type="ARBA" id="ARBA00072905"/>
    </source>
</evidence>
<protein>
    <recommendedName>
        <fullName evidence="14">Probable ATP-dependent RNA helicase DDX23</fullName>
        <ecNumber evidence="2">3.6.4.13</ecNumber>
    </recommendedName>
    <alternativeName>
        <fullName evidence="15">DEAD box protein 23</fullName>
    </alternativeName>
</protein>
<dbReference type="EC" id="3.6.4.13" evidence="2"/>
<keyword evidence="3" id="KW-0507">mRNA processing</keyword>
<dbReference type="InterPro" id="IPR014014">
    <property type="entry name" value="RNA_helicase_DEAD_Q_motif"/>
</dbReference>
<evidence type="ECO:0000256" key="3">
    <source>
        <dbReference type="ARBA" id="ARBA00022664"/>
    </source>
</evidence>
<feature type="short sequence motif" description="Q motif" evidence="16">
    <location>
        <begin position="383"/>
        <end position="411"/>
    </location>
</feature>
<dbReference type="PANTHER" id="PTHR47958">
    <property type="entry name" value="ATP-DEPENDENT RNA HELICASE DBP3"/>
    <property type="match status" value="1"/>
</dbReference>
<evidence type="ECO:0000256" key="6">
    <source>
        <dbReference type="ARBA" id="ARBA00022806"/>
    </source>
</evidence>
<dbReference type="GO" id="GO:0016787">
    <property type="term" value="F:hydrolase activity"/>
    <property type="evidence" value="ECO:0007669"/>
    <property type="project" value="UniProtKB-KW"/>
</dbReference>
<dbReference type="FunFam" id="3.40.50.300:FF:000322">
    <property type="entry name" value="probable ATP-dependent RNA helicase DDX23"/>
    <property type="match status" value="1"/>
</dbReference>
<reference evidence="22" key="3">
    <citation type="submission" date="2025-08" db="UniProtKB">
        <authorList>
            <consortium name="Ensembl"/>
        </authorList>
    </citation>
    <scope>IDENTIFICATION</scope>
</reference>
<comment type="function">
    <text evidence="12">Involved in pre-mRNA splicing and its phosphorylated form (by SRPK2) is required for spliceosomal B complex formation. Independently of its spliceosome formation function, required for the suppression of incorrect R-loops formed during transcription; R-loops are composed of a DNA:RNA hybrid and the associated non-template single-stranded DNA.</text>
</comment>
<keyword evidence="17" id="KW-0175">Coiled coil</keyword>
<evidence type="ECO:0000256" key="9">
    <source>
        <dbReference type="ARBA" id="ARBA00023242"/>
    </source>
</evidence>
<dbReference type="GO" id="GO:0003676">
    <property type="term" value="F:nucleic acid binding"/>
    <property type="evidence" value="ECO:0007669"/>
    <property type="project" value="InterPro"/>
</dbReference>
<dbReference type="InterPro" id="IPR000629">
    <property type="entry name" value="RNA-helicase_DEAD-box_CS"/>
</dbReference>
<feature type="coiled-coil region" evidence="17">
    <location>
        <begin position="315"/>
        <end position="343"/>
    </location>
</feature>
<dbReference type="Bgee" id="ENSELUG00000015358">
    <property type="expression patterns" value="Expressed in stomach and 14 other cell types or tissues"/>
</dbReference>
<keyword evidence="8" id="KW-0508">mRNA splicing</keyword>
<evidence type="ECO:0000256" key="17">
    <source>
        <dbReference type="SAM" id="Coils"/>
    </source>
</evidence>
<feature type="compositionally biased region" description="Basic and acidic residues" evidence="18">
    <location>
        <begin position="139"/>
        <end position="237"/>
    </location>
</feature>
<dbReference type="GO" id="GO:0003724">
    <property type="term" value="F:RNA helicase activity"/>
    <property type="evidence" value="ECO:0007669"/>
    <property type="project" value="UniProtKB-EC"/>
</dbReference>
<keyword evidence="7" id="KW-0067">ATP-binding</keyword>
<dbReference type="KEGG" id="els:105026313"/>
<comment type="catalytic activity">
    <reaction evidence="11">
        <text>ATP + H2O = ADP + phosphate + H(+)</text>
        <dbReference type="Rhea" id="RHEA:13065"/>
        <dbReference type="ChEBI" id="CHEBI:15377"/>
        <dbReference type="ChEBI" id="CHEBI:15378"/>
        <dbReference type="ChEBI" id="CHEBI:30616"/>
        <dbReference type="ChEBI" id="CHEBI:43474"/>
        <dbReference type="ChEBI" id="CHEBI:456216"/>
        <dbReference type="EC" id="3.6.4.13"/>
    </reaction>
</comment>
<evidence type="ECO:0000256" key="5">
    <source>
        <dbReference type="ARBA" id="ARBA00022801"/>
    </source>
</evidence>
<evidence type="ECO:0000256" key="13">
    <source>
        <dbReference type="ARBA" id="ARBA00062365"/>
    </source>
</evidence>
<evidence type="ECO:0000256" key="11">
    <source>
        <dbReference type="ARBA" id="ARBA00047984"/>
    </source>
</evidence>
<gene>
    <name evidence="22" type="primary">DDX23</name>
</gene>
<organism evidence="22 23">
    <name type="scientific">Esox lucius</name>
    <name type="common">Northern pike</name>
    <dbReference type="NCBI Taxonomy" id="8010"/>
    <lineage>
        <taxon>Eukaryota</taxon>
        <taxon>Metazoa</taxon>
        <taxon>Chordata</taxon>
        <taxon>Craniata</taxon>
        <taxon>Vertebrata</taxon>
        <taxon>Euteleostomi</taxon>
        <taxon>Actinopterygii</taxon>
        <taxon>Neopterygii</taxon>
        <taxon>Teleostei</taxon>
        <taxon>Protacanthopterygii</taxon>
        <taxon>Esociformes</taxon>
        <taxon>Esocidae</taxon>
        <taxon>Esox</taxon>
    </lineage>
</organism>
<evidence type="ECO:0000256" key="4">
    <source>
        <dbReference type="ARBA" id="ARBA00022741"/>
    </source>
</evidence>
<comment type="subunit">
    <text evidence="13">The phosphorylated form (by SRPK2) is a component of the U4/U6-U5 tri-snRNP complex composed of the U4, U6 and U5 snRNAs and at least PRPF3, PRPF4, PRPF6, PRPF8, PRPF31, SNRNP200, TXNL4A, WDR57, SNRNP40, DDX23, CD2BP2, PPIH, SNU13, EFTUD2, SART1 and USP39. Identified in the spliceosome C complex. Interacts with ERBB4. Interacts with ERCC6.</text>
</comment>
<evidence type="ECO:0000256" key="8">
    <source>
        <dbReference type="ARBA" id="ARBA00023187"/>
    </source>
</evidence>
<keyword evidence="23" id="KW-1185">Reference proteome</keyword>
<evidence type="ECO:0000313" key="22">
    <source>
        <dbReference type="Ensembl" id="ENSELUP00000080168.1"/>
    </source>
</evidence>
<comment type="subcellular location">
    <subcellularLocation>
        <location evidence="1">Nucleus</location>
    </subcellularLocation>
</comment>
<dbReference type="OrthoDB" id="196131at2759"/>
<accession>A0A6Q2ZQ76</accession>
<dbReference type="GO" id="GO:0000398">
    <property type="term" value="P:mRNA splicing, via spliceosome"/>
    <property type="evidence" value="ECO:0007669"/>
    <property type="project" value="UniProtKB-ARBA"/>
</dbReference>
<dbReference type="SMART" id="SM00490">
    <property type="entry name" value="HELICc"/>
    <property type="match status" value="1"/>
</dbReference>
<name>A0A6Q2ZQ76_ESOLU</name>
<dbReference type="Gene3D" id="3.40.50.300">
    <property type="entry name" value="P-loop containing nucleotide triphosphate hydrolases"/>
    <property type="match status" value="2"/>
</dbReference>
<dbReference type="InterPro" id="IPR001650">
    <property type="entry name" value="Helicase_C-like"/>
</dbReference>
<feature type="domain" description="Helicase C-terminal" evidence="20">
    <location>
        <begin position="643"/>
        <end position="791"/>
    </location>
</feature>
<reference evidence="23" key="1">
    <citation type="journal article" date="2014" name="PLoS ONE">
        <title>The genome and linkage map of the northern pike (Esox lucius): conserved synteny revealed between the salmonid sister group and the Neoteleostei.</title>
        <authorList>
            <person name="Rondeau E.B."/>
            <person name="Minkley D.R."/>
            <person name="Leong J.S."/>
            <person name="Messmer A.M."/>
            <person name="Jantzen J.R."/>
            <person name="von Schalburg K.R."/>
            <person name="Lemon C."/>
            <person name="Bird N.H."/>
            <person name="Koop B.F."/>
        </authorList>
    </citation>
    <scope>NUCLEOTIDE SEQUENCE</scope>
</reference>
<evidence type="ECO:0000256" key="2">
    <source>
        <dbReference type="ARBA" id="ARBA00012552"/>
    </source>
</evidence>
<evidence type="ECO:0000259" key="19">
    <source>
        <dbReference type="PROSITE" id="PS51192"/>
    </source>
</evidence>
<dbReference type="CDD" id="cd17945">
    <property type="entry name" value="DEADc_DDX23"/>
    <property type="match status" value="1"/>
</dbReference>
<dbReference type="AlphaFoldDB" id="A0A6Q2ZQ76"/>
<sequence>MAGDTTDKKDAAETSGVKDRERKRSRSRERERKGSPSKDRKPRQRSRERNRSKSAERDRRLKDKDREKERDKDRERSRKDRERDKDSHRRDKDRSKKSRSVSPKSKDRIKREKDLKKEEDEEDDKKKKVKVQPLSLEELLAKKKAEEEAEAKPKFLSKAEREAEALRRRELEMEERKKAIDEERKKRRVFQDIGRKMMEDPQERERRERRERMERENNGDQEDDGRQKIREEKDKGKELQAIKERYLGGTKKRRRTRHLNDRKFVFEWDASEDTSTDYNPLYKEKHQVQLYGRGFIAGIDLKQQKRDQSHFYGDLMETRRTMEEKEQEEVRLKKVRKKEAKQRWDDRHWSQKKLDEMADRDWRIFREDYSITTKGGKIPNPIRNWKEYDLPPHIVEVIDNCGYKDPTPIQRQAIPIGLQNRDIIGVAETGSGKTAAFLIPLLVWITTLPKDDRIEDSDQGPYAVILAPTRELAQQIEEETLKFGKPLGIRTVAVIGGISREDQGFRLRMGCEIVIATPGRLIDVLENRYLVLGRCTYVVLDEADRMIDMGFEPDVQKILEYIPVTNQKPDTDEAEDPEKMKMNFEMGKHKYRQTVMFTATMPAAVERLARTYLRRPAVVYIGSAGKPHERVEQKVILMGEGEKRKRLLEVLARGFEPPIIIFVNQKKGCDVLAKSLEKMGYNACTLHGGKGQEQREFALSNLKAGAKDILVATDVAGRGIDIHDVSMVLNYDMAKNIEDYIHRIGRTGRAGKSGVALTFLTKEDSAVFYDLKQAFLESPVSTCPPELSNHPDAQHKPGTILTKKRREETIFA</sequence>
<feature type="compositionally biased region" description="Basic and acidic residues" evidence="18">
    <location>
        <begin position="1"/>
        <end position="94"/>
    </location>
</feature>
<reference evidence="22" key="4">
    <citation type="submission" date="2025-09" db="UniProtKB">
        <authorList>
            <consortium name="Ensembl"/>
        </authorList>
    </citation>
    <scope>IDENTIFICATION</scope>
</reference>